<sequence>MSVEFSEYQKGLLPNSARYKSEGNGTTEDNSQKGRIELSVENDQKVFIITREQHEEKYPLTSIKKIKHEGQTLTIIFEDGIYIILKMTGGLDVEFSSAIRELSM</sequence>
<dbReference type="WBParaSite" id="JU765_v2.g13016.t1">
    <property type="protein sequence ID" value="JU765_v2.g13016.t1"/>
    <property type="gene ID" value="JU765_v2.g13016"/>
</dbReference>
<proteinExistence type="predicted"/>
<evidence type="ECO:0000313" key="1">
    <source>
        <dbReference type="Proteomes" id="UP000887576"/>
    </source>
</evidence>
<protein>
    <submittedName>
        <fullName evidence="2">Uncharacterized protein</fullName>
    </submittedName>
</protein>
<evidence type="ECO:0000313" key="2">
    <source>
        <dbReference type="WBParaSite" id="JU765_v2.g13016.t1"/>
    </source>
</evidence>
<organism evidence="1 2">
    <name type="scientific">Panagrolaimus sp. JU765</name>
    <dbReference type="NCBI Taxonomy" id="591449"/>
    <lineage>
        <taxon>Eukaryota</taxon>
        <taxon>Metazoa</taxon>
        <taxon>Ecdysozoa</taxon>
        <taxon>Nematoda</taxon>
        <taxon>Chromadorea</taxon>
        <taxon>Rhabditida</taxon>
        <taxon>Tylenchina</taxon>
        <taxon>Panagrolaimomorpha</taxon>
        <taxon>Panagrolaimoidea</taxon>
        <taxon>Panagrolaimidae</taxon>
        <taxon>Panagrolaimus</taxon>
    </lineage>
</organism>
<dbReference type="Proteomes" id="UP000887576">
    <property type="component" value="Unplaced"/>
</dbReference>
<name>A0AC34Q559_9BILA</name>
<reference evidence="2" key="1">
    <citation type="submission" date="2022-11" db="UniProtKB">
        <authorList>
            <consortium name="WormBaseParasite"/>
        </authorList>
    </citation>
    <scope>IDENTIFICATION</scope>
</reference>
<accession>A0AC34Q559</accession>